<name>A0AAV6V0Q7_9ARAC</name>
<dbReference type="GO" id="GO:0005634">
    <property type="term" value="C:nucleus"/>
    <property type="evidence" value="ECO:0007669"/>
    <property type="project" value="UniProtKB-SubCell"/>
</dbReference>
<protein>
    <recommendedName>
        <fullName evidence="10">Huntingtin</fullName>
    </recommendedName>
</protein>
<comment type="function">
    <text evidence="1">May play a role in microtubule-mediated transport or vesicle function.</text>
</comment>
<dbReference type="Pfam" id="PF20926">
    <property type="entry name" value="Htt_N-HEAT_1"/>
    <property type="match status" value="1"/>
</dbReference>
<evidence type="ECO:0000313" key="9">
    <source>
        <dbReference type="Proteomes" id="UP000827092"/>
    </source>
</evidence>
<proteinExistence type="inferred from homology"/>
<dbReference type="Pfam" id="PF20927">
    <property type="entry name" value="Htt_C-HEAT"/>
    <property type="match status" value="2"/>
</dbReference>
<dbReference type="PANTHER" id="PTHR10170:SF10">
    <property type="entry name" value="HUNTINGTIN"/>
    <property type="match status" value="1"/>
</dbReference>
<dbReference type="PANTHER" id="PTHR10170">
    <property type="entry name" value="HUNTINGTON DISEASE PROTEIN"/>
    <property type="match status" value="1"/>
</dbReference>
<accession>A0AAV6V0Q7</accession>
<dbReference type="Pfam" id="PF12372">
    <property type="entry name" value="Htt_N-HEAT"/>
    <property type="match status" value="1"/>
</dbReference>
<dbReference type="PRINTS" id="PR00375">
    <property type="entry name" value="HUNTINGTIN"/>
</dbReference>
<dbReference type="InterPro" id="IPR016024">
    <property type="entry name" value="ARM-type_fold"/>
</dbReference>
<reference evidence="8 9" key="1">
    <citation type="journal article" date="2022" name="Nat. Ecol. Evol.">
        <title>A masculinizing supergene underlies an exaggerated male reproductive morph in a spider.</title>
        <authorList>
            <person name="Hendrickx F."/>
            <person name="De Corte Z."/>
            <person name="Sonet G."/>
            <person name="Van Belleghem S.M."/>
            <person name="Kostlbacher S."/>
            <person name="Vangestel C."/>
        </authorList>
    </citation>
    <scope>NUCLEOTIDE SEQUENCE [LARGE SCALE GENOMIC DNA]</scope>
    <source>
        <strain evidence="8">W744_W776</strain>
    </source>
</reference>
<dbReference type="InterPro" id="IPR048411">
    <property type="entry name" value="Htt_N_HEAT_rpt-1"/>
</dbReference>
<evidence type="ECO:0000256" key="7">
    <source>
        <dbReference type="SAM" id="MobiDB-lite"/>
    </source>
</evidence>
<comment type="similarity">
    <text evidence="4">Belongs to the huntingtin family.</text>
</comment>
<dbReference type="InterPro" id="IPR048412">
    <property type="entry name" value="Htt_bridge"/>
</dbReference>
<dbReference type="InterPro" id="IPR024613">
    <property type="entry name" value="Huntingtin_N_HEAT_rpt-2"/>
</dbReference>
<dbReference type="GO" id="GO:0005737">
    <property type="term" value="C:cytoplasm"/>
    <property type="evidence" value="ECO:0007669"/>
    <property type="project" value="UniProtKB-SubCell"/>
</dbReference>
<dbReference type="InterPro" id="IPR011989">
    <property type="entry name" value="ARM-like"/>
</dbReference>
<dbReference type="SUPFAM" id="SSF48371">
    <property type="entry name" value="ARM repeat"/>
    <property type="match status" value="2"/>
</dbReference>
<evidence type="ECO:0000256" key="3">
    <source>
        <dbReference type="ARBA" id="ARBA00004496"/>
    </source>
</evidence>
<comment type="caution">
    <text evidence="8">The sequence shown here is derived from an EMBL/GenBank/DDBJ whole genome shotgun (WGS) entry which is preliminary data.</text>
</comment>
<dbReference type="Proteomes" id="UP000827092">
    <property type="component" value="Unassembled WGS sequence"/>
</dbReference>
<evidence type="ECO:0000256" key="2">
    <source>
        <dbReference type="ARBA" id="ARBA00004123"/>
    </source>
</evidence>
<dbReference type="EMBL" id="JAFNEN010000217">
    <property type="protein sequence ID" value="KAG8189350.1"/>
    <property type="molecule type" value="Genomic_DNA"/>
</dbReference>
<keyword evidence="6" id="KW-0539">Nucleus</keyword>
<dbReference type="InterPro" id="IPR048413">
    <property type="entry name" value="Htt_C-HEAT_rpt"/>
</dbReference>
<evidence type="ECO:0000256" key="5">
    <source>
        <dbReference type="ARBA" id="ARBA00022490"/>
    </source>
</evidence>
<evidence type="ECO:0000256" key="1">
    <source>
        <dbReference type="ARBA" id="ARBA00002907"/>
    </source>
</evidence>
<dbReference type="Gene3D" id="1.25.10.10">
    <property type="entry name" value="Leucine-rich Repeat Variant"/>
    <property type="match status" value="2"/>
</dbReference>
<evidence type="ECO:0000256" key="6">
    <source>
        <dbReference type="ARBA" id="ARBA00023242"/>
    </source>
</evidence>
<gene>
    <name evidence="8" type="ORF">JTE90_021855</name>
</gene>
<evidence type="ECO:0008006" key="10">
    <source>
        <dbReference type="Google" id="ProtNLM"/>
    </source>
</evidence>
<dbReference type="Pfam" id="PF20925">
    <property type="entry name" value="Htt_bridge"/>
    <property type="match status" value="1"/>
</dbReference>
<feature type="region of interest" description="Disordered" evidence="7">
    <location>
        <begin position="996"/>
        <end position="1042"/>
    </location>
</feature>
<dbReference type="InterPro" id="IPR000091">
    <property type="entry name" value="Huntingtin"/>
</dbReference>
<feature type="compositionally biased region" description="Basic and acidic residues" evidence="7">
    <location>
        <begin position="1026"/>
        <end position="1039"/>
    </location>
</feature>
<evidence type="ECO:0000256" key="4">
    <source>
        <dbReference type="ARBA" id="ARBA00007153"/>
    </source>
</evidence>
<evidence type="ECO:0000313" key="8">
    <source>
        <dbReference type="EMBL" id="KAG8189350.1"/>
    </source>
</evidence>
<comment type="subcellular location">
    <subcellularLocation>
        <location evidence="3">Cytoplasm</location>
    </subcellularLocation>
    <subcellularLocation>
        <location evidence="2">Nucleus</location>
    </subcellularLocation>
</comment>
<sequence length="2909" mass="328251">MATLEKLMKALEALKVIQPSSNAEDSLMQKKKEMAATAKDRILHCNTVADAICSQSLRSSLDFPKVLGLAMDTFLLCCDDDNSDVRLMADECLNRTIKTLLDSHLGRLLVELFKEIKKNGPGRSLRAALSRFGDICYLMRPQKCRPYTVNLVPSLAKICQRRDEESVQETLAVAISKLMPVLGQFTNDKEIKTLLKAFLPNLTVSSAYVRRAAATSLTSICQHSRRPSTFFSWILLALFDIILPVQEEHPLYFILGVLLCLRHIVPHFSQAMLMPTAKSNISVMQNDEELVITKDQLLKVYELVLHFSMHPDHNVVTSALETLYQLLKCAPKELQQVLVSPYGILKSSIFDIPKLNRAMSESTYSCINSLPSMDEASLEDDQDLFIQDKQIVDTFPCSETELSGIDASVDGSVSVDGDSEDISDYSCLKLTEEESFFNANSEDIDTSSPVKKPSMLNKGESGDAPFVDDEFWDQCTSSPAPFIKVDFKVGNMGTFDDSDIPLKYCTRLLCSSFLLTGTPGSCIPDCNVRISVKSLALGCLSSIFSYYPSGFFLPLYIDLDADEETTRDNQKVCDVVLYASHSDPHIRGQTAVMIGHLLGHALREAGGWWSNWILSHYEKDTPTLSDLLSKLLLVVQDESSIASKLGLVAVKQCLIALLNSVDALESFKVLDTLLKVKSNSYWLSKVELAELVSLIPFKVVHYLESKHSPSEKSKLSVCSCYQDKIIEDILIPLLGDEDVRVRHASAIAFTKIVPKLFFPIDHPNKDPVTAIAKKSIDVHLDVSHKSSLRSTLPLVHALMKPFDVHGSLSFNYVIDASLSKIINILVNTLRMCTDKYLIYGCCHALSLLSETYLVTIFPDTWNSVISDVNIDNVLQESIDSSSEEAMLSNVMTLNTDLLSHLISLVTNTSLCLDLIAHQHVLHLTGNLLCGVWFKYSMENHKNNTSNGQQDLKPNSYLSFIIGKVFGHLMRVLNIFTHVLEEQYPIPLTNRSSLPSLPNAPSLSPMKRKNKPKEDVNTNISIIKGSPSKEKADTEKERSSNKIPGSIGQFHTSALYIKLFEILKGAYCSYKISMDFQSSEKFCQLLKCVLDVMCQILEISDSNEMSKNAEEILSYLKSVMVMEASSAVRCVRQLLKSLFGTNLFILCQDSQLVLDSSRKSSNSNRIVSSLPGLYNSVLSHPYSEFTHCLAEKDLKSVSSDGNDELFSFRCLNWIKHGSDKTNLLRSGTRGEKASLASHIRLFEGVVIRALQQYTVSSDIILQCQVLDLLAQLVQLRVNYCLLDADQIFISYVIKQFDFIEAGQISKADVLIPRIFYFLILLSYERYHSKPIISVPKILQLCDGLIASGQSAEKYVIPALKPVIEDLFLLRSMNKMDVGKELDAQREVVVSTLFKLVYYPQVLELFILIINHSHQEGEDKWKKTSRQVVDVILPLLSRQQIQFENQDHLNMLHKLLDSVANNVFRPVDILLKALFSQPKDLNVSSNLNRWMCMVLAVLKVLIGQANEEAVLSRLADMGTTIKIYKLGVAPSFRCDKEKIEIDSSDCEDFLLGATFARFLFQVLGVVIESLCKQIYLHSLMLADNKFLCQQISHLLLYLTYMFQSGTFRRVTTSAMSILKDESSGCNLSSEYPVYYSIPEIEALFNKVAPFYPTLVIQWCNILTLLNYDNRKFWLKIVQPFQEPGSEEDIAISIQTTDKTEVFLPCNLEMVYRGGIILLCDYVCENPTDVIQMTWLIVRHVNDIINLSLETTVQDFLNAIHRNAAASGLWIQAIINSYNNALTKPKLFKLTLKCLENIHISQSGKLLNLLVDSFLPTHHLSLANICDKLACKRMEMLLSELGSSRLTLQEIDKFLSSMESYGITRRHKKFINLCNKMKNILSEEESPSSAHPLVKPSIQIQHIELNKDWYLKFIKERCFNGLSPALECAHLLSNLKHEDILMLMASKDFQLAILEQCLLLGARHISSTGNYFSAKSNDPFLGVTESPGKILYRSAQIIFLKHLADFMLLLPRASQYQTDIHELFAKKSFWEILFFLVPCTSSFLETQDYLPDRNIPNAAYEDIVFLSIVSCEAVVWLIETTKNVSSEMLKLTLLLLDKTLKNSELSSVISSKSHISKICLLINSVHELMASLQHNKESLHQPFPPENSTLSLENCQAYKACQKMIELVGWLEKSENNSHDISEHLFNPLRSVIRGLARLPLVNSFARTPPILWLLGWNPEFSGNYNTCVPPPPGEYLQDRDVLKQYIYRINLLGWISRQQFEETWMALLGVLSATPIDDIDGKEEDQERIRTSCLAVKSITSLLLQTLLLPQPGNPQNSSFLIQPRDKPLAFQHTKCGKKLMCVRLPIHKALQKLLKCERCDEQIFNVNSERITSLHPYSLSQVSLEYLNAAAGLVEDSEDLDGSASSNSSPLSNNLIGLASFQLREQCLAAHGLDIHSCLHFLLDLYSQWLSPQTCPYTPLPLLTEVTKSVVALSDIFMEKSQFEWMLDTFLEVQRIHPAEDEIIAQYLIFGICKAAAVLGIEPDVLDKLKKLLELSLKSSYLPTKISTLHGLLYLLEQGGGDESSPLLPTAVEYILRHLSSTDSWITFTDNEDHMLILWAVTFYVMENYHDEVSEEEFSQKVYQLCLNICGSSEESPSSAVYLTVLHGLERLLVAEILNGKEANLFLKLSVNGIRTGSPISSMAALGFFLSCMYIGKSTNMWSNELVPDITKTPERTHASGRQMDAEFLLVAMERVTTLFDRIKKSYPFEAETICEMLPGFLMEFFPVQEILNKIITEFLSSQQPHPQLMAKVIFEVFQYLHKHSHEEVIHEWVLLSLSNFMQRSPLPMAIWSLSCFFVSATKNYWFQALFPHIQNRIGKMEEEDRIIFCIAGVNFRDQLHNDEQRQAYFNTIQSVALPHTPYADLLSCL</sequence>
<keyword evidence="9" id="KW-1185">Reference proteome</keyword>
<dbReference type="InterPro" id="IPR028426">
    <property type="entry name" value="Huntingtin_fam"/>
</dbReference>
<organism evidence="8 9">
    <name type="scientific">Oedothorax gibbosus</name>
    <dbReference type="NCBI Taxonomy" id="931172"/>
    <lineage>
        <taxon>Eukaryota</taxon>
        <taxon>Metazoa</taxon>
        <taxon>Ecdysozoa</taxon>
        <taxon>Arthropoda</taxon>
        <taxon>Chelicerata</taxon>
        <taxon>Arachnida</taxon>
        <taxon>Araneae</taxon>
        <taxon>Araneomorphae</taxon>
        <taxon>Entelegynae</taxon>
        <taxon>Araneoidea</taxon>
        <taxon>Linyphiidae</taxon>
        <taxon>Erigoninae</taxon>
        <taxon>Oedothorax</taxon>
    </lineage>
</organism>
<keyword evidence="5" id="KW-0963">Cytoplasm</keyword>